<gene>
    <name evidence="3" type="ORF">GBK04_03465</name>
</gene>
<feature type="chain" id="PRO_5028875023" evidence="1">
    <location>
        <begin position="21"/>
        <end position="434"/>
    </location>
</feature>
<dbReference type="PANTHER" id="PTHR43283:SF3">
    <property type="entry name" value="BETA-LACTAMASE FAMILY PROTEIN (AFU_ORTHOLOGUE AFUA_5G07500)"/>
    <property type="match status" value="1"/>
</dbReference>
<comment type="caution">
    <text evidence="3">The sequence shown here is derived from an EMBL/GenBank/DDBJ whole genome shotgun (WGS) entry which is preliminary data.</text>
</comment>
<keyword evidence="4" id="KW-1185">Reference proteome</keyword>
<dbReference type="EMBL" id="WHLY01000002">
    <property type="protein sequence ID" value="MPR32428.1"/>
    <property type="molecule type" value="Genomic_DNA"/>
</dbReference>
<name>A0A7C9FYD9_9BACT</name>
<evidence type="ECO:0000259" key="2">
    <source>
        <dbReference type="Pfam" id="PF00144"/>
    </source>
</evidence>
<feature type="signal peptide" evidence="1">
    <location>
        <begin position="1"/>
        <end position="20"/>
    </location>
</feature>
<proteinExistence type="predicted"/>
<dbReference type="InterPro" id="IPR050789">
    <property type="entry name" value="Diverse_Enzym_Activities"/>
</dbReference>
<dbReference type="AlphaFoldDB" id="A0A7C9FYD9"/>
<dbReference type="InterPro" id="IPR012338">
    <property type="entry name" value="Beta-lactam/transpept-like"/>
</dbReference>
<evidence type="ECO:0000313" key="4">
    <source>
        <dbReference type="Proteomes" id="UP000479293"/>
    </source>
</evidence>
<evidence type="ECO:0000256" key="1">
    <source>
        <dbReference type="SAM" id="SignalP"/>
    </source>
</evidence>
<dbReference type="PANTHER" id="PTHR43283">
    <property type="entry name" value="BETA-LACTAMASE-RELATED"/>
    <property type="match status" value="1"/>
</dbReference>
<dbReference type="InterPro" id="IPR001466">
    <property type="entry name" value="Beta-lactam-related"/>
</dbReference>
<dbReference type="Proteomes" id="UP000479293">
    <property type="component" value="Unassembled WGS sequence"/>
</dbReference>
<sequence>MKLRLLSLLLLLGLPLAAQTKLTTSVPNQKLVEVKNYKTTGMSVERLDRLDGVMKSYVTENKLPGLVAILIRNGQIVYHKAYGLADVASNRPMQKDDIFRIASMTKAITATAVMMLYEEGKFSLDDPISKYIPEFKNPRVLTSFRFSDSTYTTQPAKSEITIRHLLTHTSGLGYGAIDGDERFRALYYKAGIVDAWTTTPLRLKENIAKLAQLPLHFNPGEKYSYSEGLDVLGYFIEVVSGMPFDVFLNTHLFEPLGMNDTYFYLPPAKYGRLVTVHQLQNGRWTASDGAFFDTNFPRTGAKTYFSGGGGLSSTARDYAIFLQMLVNGGAYDGKRYLSRVNTELLTVSNQTGTLFSGENGPMHYSLGFSVVNPIGHDRGLGSVGKFNWGGYFNTNYFADPQEKIVAVLMKQTVNVPGDTSEATFIRMIYQALDD</sequence>
<feature type="domain" description="Beta-lactamase-related" evidence="2">
    <location>
        <begin position="51"/>
        <end position="424"/>
    </location>
</feature>
<evidence type="ECO:0000313" key="3">
    <source>
        <dbReference type="EMBL" id="MPR32428.1"/>
    </source>
</evidence>
<dbReference type="RefSeq" id="WP_152756874.1">
    <property type="nucleotide sequence ID" value="NZ_WHLY01000002.1"/>
</dbReference>
<organism evidence="3 4">
    <name type="scientific">Salmonirosea aquatica</name>
    <dbReference type="NCBI Taxonomy" id="2654236"/>
    <lineage>
        <taxon>Bacteria</taxon>
        <taxon>Pseudomonadati</taxon>
        <taxon>Bacteroidota</taxon>
        <taxon>Cytophagia</taxon>
        <taxon>Cytophagales</taxon>
        <taxon>Spirosomataceae</taxon>
        <taxon>Salmonirosea</taxon>
    </lineage>
</organism>
<protein>
    <submittedName>
        <fullName evidence="3">Serine hydrolase</fullName>
    </submittedName>
</protein>
<keyword evidence="3" id="KW-0378">Hydrolase</keyword>
<reference evidence="3 4" key="1">
    <citation type="submission" date="2019-10" db="EMBL/GenBank/DDBJ databases">
        <title>Draft Genome Sequence of Cytophagaceae sp. SJW1-29.</title>
        <authorList>
            <person name="Choi A."/>
        </authorList>
    </citation>
    <scope>NUCLEOTIDE SEQUENCE [LARGE SCALE GENOMIC DNA]</scope>
    <source>
        <strain evidence="3 4">SJW1-29</strain>
    </source>
</reference>
<dbReference type="Pfam" id="PF00144">
    <property type="entry name" value="Beta-lactamase"/>
    <property type="match status" value="1"/>
</dbReference>
<dbReference type="Gene3D" id="3.40.710.10">
    <property type="entry name" value="DD-peptidase/beta-lactamase superfamily"/>
    <property type="match status" value="1"/>
</dbReference>
<accession>A0A7C9FYD9</accession>
<keyword evidence="1" id="KW-0732">Signal</keyword>
<dbReference type="SUPFAM" id="SSF56601">
    <property type="entry name" value="beta-lactamase/transpeptidase-like"/>
    <property type="match status" value="1"/>
</dbReference>
<dbReference type="GO" id="GO:0016787">
    <property type="term" value="F:hydrolase activity"/>
    <property type="evidence" value="ECO:0007669"/>
    <property type="project" value="UniProtKB-KW"/>
</dbReference>